<evidence type="ECO:0000256" key="1">
    <source>
        <dbReference type="ARBA" id="ARBA00008416"/>
    </source>
</evidence>
<dbReference type="PIRSF" id="PIRSF006232">
    <property type="entry name" value="Pirin"/>
    <property type="match status" value="1"/>
</dbReference>
<protein>
    <submittedName>
        <fullName evidence="6">Pirin-related protein</fullName>
    </submittedName>
</protein>
<feature type="binding site" evidence="2">
    <location>
        <position position="102"/>
    </location>
    <ligand>
        <name>Fe cation</name>
        <dbReference type="ChEBI" id="CHEBI:24875"/>
    </ligand>
</feature>
<feature type="domain" description="Pirin N-terminal" evidence="4">
    <location>
        <begin position="30"/>
        <end position="120"/>
    </location>
</feature>
<dbReference type="STRING" id="349521.HCH_00215"/>
<gene>
    <name evidence="6" type="ordered locus">HCH_00215</name>
</gene>
<dbReference type="KEGG" id="hch:HCH_00215"/>
<dbReference type="Gene3D" id="2.60.120.10">
    <property type="entry name" value="Jelly Rolls"/>
    <property type="match status" value="2"/>
</dbReference>
<keyword evidence="2" id="KW-0408">Iron</keyword>
<dbReference type="OrthoDB" id="9780903at2"/>
<sequence>MAVRELKRIINASPATDGAGVRISRIAGFSATDLEPFLMIDEIRSDERDDFIAGFPEHPHRGLETLTYMKEGGFEHRDHMGNQGAIKSGGAQWMSAGKGVIHSEMPIPEAARMHGFQIWINLPRTQKMKAPEWRDAQPEELPSIILGCGEIRVIAGSWRIQDNFSASPLNRLAQSAGLLDISLLPNGKLDLPLEPDQQAAIYVYNGRVHMGSVLQTGQLGILGEGDRLQLSADKGGADFLLLAGEALHEPVAHYGPFVMNTHDEILAAVKDYQEGKLTA</sequence>
<dbReference type="EMBL" id="CP000155">
    <property type="protein sequence ID" value="ABC27131.1"/>
    <property type="molecule type" value="Genomic_DNA"/>
</dbReference>
<evidence type="ECO:0000256" key="2">
    <source>
        <dbReference type="PIRSR" id="PIRSR006232-1"/>
    </source>
</evidence>
<keyword evidence="2" id="KW-0479">Metal-binding</keyword>
<accession>Q2SQE3</accession>
<evidence type="ECO:0000313" key="7">
    <source>
        <dbReference type="Proteomes" id="UP000000238"/>
    </source>
</evidence>
<dbReference type="RefSeq" id="WP_011394208.1">
    <property type="nucleotide sequence ID" value="NC_007645.1"/>
</dbReference>
<name>Q2SQE3_HAHCH</name>
<dbReference type="CDD" id="cd02247">
    <property type="entry name" value="cupin_pirin_C"/>
    <property type="match status" value="1"/>
</dbReference>
<dbReference type="Pfam" id="PF02678">
    <property type="entry name" value="Pirin"/>
    <property type="match status" value="1"/>
</dbReference>
<dbReference type="SUPFAM" id="SSF51182">
    <property type="entry name" value="RmlC-like cupins"/>
    <property type="match status" value="1"/>
</dbReference>
<evidence type="ECO:0000313" key="6">
    <source>
        <dbReference type="EMBL" id="ABC27131.1"/>
    </source>
</evidence>
<dbReference type="InterPro" id="IPR008778">
    <property type="entry name" value="Pirin_C_dom"/>
</dbReference>
<comment type="cofactor">
    <cofactor evidence="2">
        <name>Fe cation</name>
        <dbReference type="ChEBI" id="CHEBI:24875"/>
    </cofactor>
    <text evidence="2">Binds 1 Fe cation per subunit.</text>
</comment>
<feature type="binding site" evidence="2">
    <location>
        <position position="60"/>
    </location>
    <ligand>
        <name>Fe cation</name>
        <dbReference type="ChEBI" id="CHEBI:24875"/>
    </ligand>
</feature>
<reference evidence="6 7" key="1">
    <citation type="journal article" date="2005" name="Nucleic Acids Res.">
        <title>Genomic blueprint of Hahella chejuensis, a marine microbe producing an algicidal agent.</title>
        <authorList>
            <person name="Jeong H."/>
            <person name="Yim J.H."/>
            <person name="Lee C."/>
            <person name="Choi S.-H."/>
            <person name="Park Y.K."/>
            <person name="Yoon S.H."/>
            <person name="Hur C.-G."/>
            <person name="Kang H.-Y."/>
            <person name="Kim D."/>
            <person name="Lee H.H."/>
            <person name="Park K.H."/>
            <person name="Park S.-H."/>
            <person name="Park H.-S."/>
            <person name="Lee H.K."/>
            <person name="Oh T.K."/>
            <person name="Kim J.F."/>
        </authorList>
    </citation>
    <scope>NUCLEOTIDE SEQUENCE [LARGE SCALE GENOMIC DNA]</scope>
    <source>
        <strain evidence="6 7">KCTC 2396</strain>
    </source>
</reference>
<dbReference type="AlphaFoldDB" id="Q2SQE3"/>
<dbReference type="GO" id="GO:0046872">
    <property type="term" value="F:metal ion binding"/>
    <property type="evidence" value="ECO:0007669"/>
    <property type="project" value="UniProtKB-KW"/>
</dbReference>
<dbReference type="InterPro" id="IPR014710">
    <property type="entry name" value="RmlC-like_jellyroll"/>
</dbReference>
<dbReference type="Proteomes" id="UP000000238">
    <property type="component" value="Chromosome"/>
</dbReference>
<feature type="domain" description="Pirin C-terminal" evidence="5">
    <location>
        <begin position="179"/>
        <end position="277"/>
    </location>
</feature>
<evidence type="ECO:0000259" key="4">
    <source>
        <dbReference type="Pfam" id="PF02678"/>
    </source>
</evidence>
<dbReference type="Pfam" id="PF05726">
    <property type="entry name" value="Pirin_C"/>
    <property type="match status" value="1"/>
</dbReference>
<dbReference type="CDD" id="cd02909">
    <property type="entry name" value="cupin_pirin_N"/>
    <property type="match status" value="1"/>
</dbReference>
<dbReference type="InterPro" id="IPR003829">
    <property type="entry name" value="Pirin_N_dom"/>
</dbReference>
<dbReference type="PANTHER" id="PTHR13903:SF8">
    <property type="entry name" value="PIRIN"/>
    <property type="match status" value="1"/>
</dbReference>
<dbReference type="HOGENOM" id="CLU_045717_5_0_6"/>
<feature type="binding site" evidence="2">
    <location>
        <position position="58"/>
    </location>
    <ligand>
        <name>Fe cation</name>
        <dbReference type="ChEBI" id="CHEBI:24875"/>
    </ligand>
</feature>
<dbReference type="eggNOG" id="COG1741">
    <property type="taxonomic scope" value="Bacteria"/>
</dbReference>
<dbReference type="PANTHER" id="PTHR13903">
    <property type="entry name" value="PIRIN-RELATED"/>
    <property type="match status" value="1"/>
</dbReference>
<dbReference type="InterPro" id="IPR011051">
    <property type="entry name" value="RmlC_Cupin_sf"/>
</dbReference>
<dbReference type="InterPro" id="IPR012093">
    <property type="entry name" value="Pirin"/>
</dbReference>
<organism evidence="6 7">
    <name type="scientific">Hahella chejuensis (strain KCTC 2396)</name>
    <dbReference type="NCBI Taxonomy" id="349521"/>
    <lineage>
        <taxon>Bacteria</taxon>
        <taxon>Pseudomonadati</taxon>
        <taxon>Pseudomonadota</taxon>
        <taxon>Gammaproteobacteria</taxon>
        <taxon>Oceanospirillales</taxon>
        <taxon>Hahellaceae</taxon>
        <taxon>Hahella</taxon>
    </lineage>
</organism>
<evidence type="ECO:0000259" key="5">
    <source>
        <dbReference type="Pfam" id="PF05726"/>
    </source>
</evidence>
<evidence type="ECO:0000256" key="3">
    <source>
        <dbReference type="RuleBase" id="RU003457"/>
    </source>
</evidence>
<comment type="similarity">
    <text evidence="1 3">Belongs to the pirin family.</text>
</comment>
<feature type="binding site" evidence="2">
    <location>
        <position position="104"/>
    </location>
    <ligand>
        <name>Fe cation</name>
        <dbReference type="ChEBI" id="CHEBI:24875"/>
    </ligand>
</feature>
<proteinExistence type="inferred from homology"/>
<keyword evidence="7" id="KW-1185">Reference proteome</keyword>